<dbReference type="EMBL" id="MU863712">
    <property type="protein sequence ID" value="KAK4096487.1"/>
    <property type="molecule type" value="Genomic_DNA"/>
</dbReference>
<accession>A0AAN6PVT6</accession>
<comment type="caution">
    <text evidence="1">The sequence shown here is derived from an EMBL/GenBank/DDBJ whole genome shotgun (WGS) entry which is preliminary data.</text>
</comment>
<name>A0AAN6PVT6_9PEZI</name>
<sequence length="297" mass="32910">MRRGQNLKIAVIDWLESLMVASNSAGPVEAGVQSDERCIRLLISGQRNGSLDARLKHWPAIQIDTSAAHMSDIEAHSTAISLQIQKRFRVDEAERLGDMSRVCSCMLKSFWTICCASPHSAISSESLEKSIPKWPEPSVRTSGCADYGRTRCGTSHADSGTRHLRRKTTVQSRFCIFVETETADPDFLLPEPCKKYCGSMVDLAANHEPCPTADQVVELVHETARGYILSISLLPLGTWKITSIRWQVSLTHVHWQAGTLVQSGRPPQRDGHFSVHDISPLRLSARLKAAPKSRTTV</sequence>
<keyword evidence="2" id="KW-1185">Reference proteome</keyword>
<organism evidence="1 2">
    <name type="scientific">Parathielavia hyrcaniae</name>
    <dbReference type="NCBI Taxonomy" id="113614"/>
    <lineage>
        <taxon>Eukaryota</taxon>
        <taxon>Fungi</taxon>
        <taxon>Dikarya</taxon>
        <taxon>Ascomycota</taxon>
        <taxon>Pezizomycotina</taxon>
        <taxon>Sordariomycetes</taxon>
        <taxon>Sordariomycetidae</taxon>
        <taxon>Sordariales</taxon>
        <taxon>Chaetomiaceae</taxon>
        <taxon>Parathielavia</taxon>
    </lineage>
</organism>
<protein>
    <submittedName>
        <fullName evidence="1">Uncharacterized protein</fullName>
    </submittedName>
</protein>
<evidence type="ECO:0000313" key="1">
    <source>
        <dbReference type="EMBL" id="KAK4096487.1"/>
    </source>
</evidence>
<dbReference type="Proteomes" id="UP001305647">
    <property type="component" value="Unassembled WGS sequence"/>
</dbReference>
<evidence type="ECO:0000313" key="2">
    <source>
        <dbReference type="Proteomes" id="UP001305647"/>
    </source>
</evidence>
<gene>
    <name evidence="1" type="ORF">N658DRAFT_349286</name>
</gene>
<dbReference type="AlphaFoldDB" id="A0AAN6PVT6"/>
<reference evidence="1" key="2">
    <citation type="submission" date="2023-05" db="EMBL/GenBank/DDBJ databases">
        <authorList>
            <consortium name="Lawrence Berkeley National Laboratory"/>
            <person name="Steindorff A."/>
            <person name="Hensen N."/>
            <person name="Bonometti L."/>
            <person name="Westerberg I."/>
            <person name="Brannstrom I.O."/>
            <person name="Guillou S."/>
            <person name="Cros-Aarteil S."/>
            <person name="Calhoun S."/>
            <person name="Haridas S."/>
            <person name="Kuo A."/>
            <person name="Mondo S."/>
            <person name="Pangilinan J."/>
            <person name="Riley R."/>
            <person name="Labutti K."/>
            <person name="Andreopoulos B."/>
            <person name="Lipzen A."/>
            <person name="Chen C."/>
            <person name="Yanf M."/>
            <person name="Daum C."/>
            <person name="Ng V."/>
            <person name="Clum A."/>
            <person name="Ohm R."/>
            <person name="Martin F."/>
            <person name="Silar P."/>
            <person name="Natvig D."/>
            <person name="Lalanne C."/>
            <person name="Gautier V."/>
            <person name="Ament-Velasquez S.L."/>
            <person name="Kruys A."/>
            <person name="Hutchinson M.I."/>
            <person name="Powell A.J."/>
            <person name="Barry K."/>
            <person name="Miller A.N."/>
            <person name="Grigoriev I.V."/>
            <person name="Debuchy R."/>
            <person name="Gladieux P."/>
            <person name="Thoren M.H."/>
            <person name="Johannesson H."/>
        </authorList>
    </citation>
    <scope>NUCLEOTIDE SEQUENCE</scope>
    <source>
        <strain evidence="1">CBS 757.83</strain>
    </source>
</reference>
<proteinExistence type="predicted"/>
<reference evidence="1" key="1">
    <citation type="journal article" date="2023" name="Mol. Phylogenet. Evol.">
        <title>Genome-scale phylogeny and comparative genomics of the fungal order Sordariales.</title>
        <authorList>
            <person name="Hensen N."/>
            <person name="Bonometti L."/>
            <person name="Westerberg I."/>
            <person name="Brannstrom I.O."/>
            <person name="Guillou S."/>
            <person name="Cros-Aarteil S."/>
            <person name="Calhoun S."/>
            <person name="Haridas S."/>
            <person name="Kuo A."/>
            <person name="Mondo S."/>
            <person name="Pangilinan J."/>
            <person name="Riley R."/>
            <person name="LaButti K."/>
            <person name="Andreopoulos B."/>
            <person name="Lipzen A."/>
            <person name="Chen C."/>
            <person name="Yan M."/>
            <person name="Daum C."/>
            <person name="Ng V."/>
            <person name="Clum A."/>
            <person name="Steindorff A."/>
            <person name="Ohm R.A."/>
            <person name="Martin F."/>
            <person name="Silar P."/>
            <person name="Natvig D.O."/>
            <person name="Lalanne C."/>
            <person name="Gautier V."/>
            <person name="Ament-Velasquez S.L."/>
            <person name="Kruys A."/>
            <person name="Hutchinson M.I."/>
            <person name="Powell A.J."/>
            <person name="Barry K."/>
            <person name="Miller A.N."/>
            <person name="Grigoriev I.V."/>
            <person name="Debuchy R."/>
            <person name="Gladieux P."/>
            <person name="Hiltunen Thoren M."/>
            <person name="Johannesson H."/>
        </authorList>
    </citation>
    <scope>NUCLEOTIDE SEQUENCE</scope>
    <source>
        <strain evidence="1">CBS 757.83</strain>
    </source>
</reference>